<dbReference type="Proteomes" id="UP000309872">
    <property type="component" value="Unassembled WGS sequence"/>
</dbReference>
<evidence type="ECO:0000259" key="1">
    <source>
        <dbReference type="PROSITE" id="PS51352"/>
    </source>
</evidence>
<dbReference type="GO" id="GO:0016209">
    <property type="term" value="F:antioxidant activity"/>
    <property type="evidence" value="ECO:0007669"/>
    <property type="project" value="InterPro"/>
</dbReference>
<dbReference type="InterPro" id="IPR036249">
    <property type="entry name" value="Thioredoxin-like_sf"/>
</dbReference>
<dbReference type="Gene3D" id="3.40.30.10">
    <property type="entry name" value="Glutaredoxin"/>
    <property type="match status" value="1"/>
</dbReference>
<dbReference type="OrthoDB" id="793244at2"/>
<dbReference type="Pfam" id="PF00578">
    <property type="entry name" value="AhpC-TSA"/>
    <property type="match status" value="1"/>
</dbReference>
<evidence type="ECO:0000313" key="3">
    <source>
        <dbReference type="Proteomes" id="UP000309872"/>
    </source>
</evidence>
<comment type="caution">
    <text evidence="2">The sequence shown here is derived from an EMBL/GenBank/DDBJ whole genome shotgun (WGS) entry which is preliminary data.</text>
</comment>
<dbReference type="GO" id="GO:0016491">
    <property type="term" value="F:oxidoreductase activity"/>
    <property type="evidence" value="ECO:0007669"/>
    <property type="project" value="InterPro"/>
</dbReference>
<reference evidence="2 3" key="1">
    <citation type="submission" date="2019-04" db="EMBL/GenBank/DDBJ databases">
        <title>Sphingobacterium olei sp. nov., isolated from oil-contaminated soil.</title>
        <authorList>
            <person name="Liu B."/>
        </authorList>
    </citation>
    <scope>NUCLEOTIDE SEQUENCE [LARGE SCALE GENOMIC DNA]</scope>
    <source>
        <strain evidence="2 3">Y3L14</strain>
    </source>
</reference>
<dbReference type="EMBL" id="SUKA01000002">
    <property type="protein sequence ID" value="TJY66542.1"/>
    <property type="molecule type" value="Genomic_DNA"/>
</dbReference>
<dbReference type="CDD" id="cd02966">
    <property type="entry name" value="TlpA_like_family"/>
    <property type="match status" value="1"/>
</dbReference>
<dbReference type="PROSITE" id="PS51352">
    <property type="entry name" value="THIOREDOXIN_2"/>
    <property type="match status" value="1"/>
</dbReference>
<gene>
    <name evidence="2" type="ORF">FAZ19_06360</name>
</gene>
<dbReference type="InterPro" id="IPR050553">
    <property type="entry name" value="Thioredoxin_ResA/DsbE_sf"/>
</dbReference>
<protein>
    <submittedName>
        <fullName evidence="2">TlpA family protein disulfide reductase</fullName>
    </submittedName>
</protein>
<sequence length="859" mass="98267">MRKLRKGERYVLFPKTNDNILEGRESFNIKEVPNTRWLKESLVSKLNGKKELERKHKLGICKPKYAASNCISRTYNPKSGIRKHECGIYEPKYGVSNCVSRTYNPKSGVSKHECGICEHVSRIRNCVSRTRNPKSGIRRHKCGIFKPKYAVSNCISRTYNPKSGTRKHECGICKPKYDVSNCISRTCKRISRICSWNSVISNRKSGTWVFKNVACKPKCRKSKHKHGIREHVSGIREHVSSIRNCELRKSKREPRIRNRENAILSVGPALSVSQSTSSFLRPISYISWSRLRLDFGRATFLAEAGLKPEGCQQLKMQKTSKRRGEERQKKVRTTSEKNTVYLWSTYQKATVSIRVTYQKYTLDLLKTYQRLTKKLPTRYREVGNKLVALYRNASDNLHAFGSLTVASLRRSGMLLSEGSAVCCVFILCFVVLFSDAQAQFAGERAAEGLNKIKPLEIGDRVPEELWEMPLQVSDADGIRDNRTLNDYRGKLIILDFWATWCKSCIEGFPKLDKLKAAFGEDIQFLLVNSAQTKDTNDGVLKFFERYKANFGYVPSHPLLIGDTIFQQLFPHDAIPHFVWIDPSGKLKAVTHPNEVNVANIRNVINGRAGKIHQKTKIRTLADGPKLFVDTTDVFAASALKPYVEGLRQDAGSISVLDNHTLYQVTNNQLNYLCALAFSEELRDVELTLQVFDDAFDPILKQKLLNPLPYDMYCFQVAKRSMLTATEGEQFLRAYLQHILNLTVERKVEEREVYVVEADEHIAAIKTKGSIKEIQRDPALGRQYIKNVSLESQINDMRRHVSLPIVVKYIPRMNVDLYFPENWGAMPEEAVIAFYADKGLILTKEKRTVELAVFRKFYNN</sequence>
<dbReference type="PANTHER" id="PTHR42852">
    <property type="entry name" value="THIOL:DISULFIDE INTERCHANGE PROTEIN DSBE"/>
    <property type="match status" value="1"/>
</dbReference>
<dbReference type="InterPro" id="IPR013766">
    <property type="entry name" value="Thioredoxin_domain"/>
</dbReference>
<organism evidence="2 3">
    <name type="scientific">Sphingobacterium alkalisoli</name>
    <dbReference type="NCBI Taxonomy" id="1874115"/>
    <lineage>
        <taxon>Bacteria</taxon>
        <taxon>Pseudomonadati</taxon>
        <taxon>Bacteroidota</taxon>
        <taxon>Sphingobacteriia</taxon>
        <taxon>Sphingobacteriales</taxon>
        <taxon>Sphingobacteriaceae</taxon>
        <taxon>Sphingobacterium</taxon>
    </lineage>
</organism>
<dbReference type="PANTHER" id="PTHR42852:SF13">
    <property type="entry name" value="PROTEIN DIPZ"/>
    <property type="match status" value="1"/>
</dbReference>
<dbReference type="SUPFAM" id="SSF52833">
    <property type="entry name" value="Thioredoxin-like"/>
    <property type="match status" value="1"/>
</dbReference>
<keyword evidence="3" id="KW-1185">Reference proteome</keyword>
<evidence type="ECO:0000313" key="2">
    <source>
        <dbReference type="EMBL" id="TJY66542.1"/>
    </source>
</evidence>
<dbReference type="InterPro" id="IPR000866">
    <property type="entry name" value="AhpC/TSA"/>
</dbReference>
<accession>A0A4U0H832</accession>
<name>A0A4U0H832_9SPHI</name>
<proteinExistence type="predicted"/>
<dbReference type="AlphaFoldDB" id="A0A4U0H832"/>
<feature type="domain" description="Thioredoxin" evidence="1">
    <location>
        <begin position="455"/>
        <end position="609"/>
    </location>
</feature>